<evidence type="ECO:0000256" key="1">
    <source>
        <dbReference type="SAM" id="Phobius"/>
    </source>
</evidence>
<name>A0ABV0RW08_9TELE</name>
<dbReference type="Proteomes" id="UP001434883">
    <property type="component" value="Unassembled WGS sequence"/>
</dbReference>
<keyword evidence="1" id="KW-1133">Transmembrane helix</keyword>
<gene>
    <name evidence="2" type="ORF">XENOCAPTIV_027704</name>
</gene>
<evidence type="ECO:0000313" key="3">
    <source>
        <dbReference type="Proteomes" id="UP001434883"/>
    </source>
</evidence>
<proteinExistence type="predicted"/>
<feature type="transmembrane region" description="Helical" evidence="1">
    <location>
        <begin position="86"/>
        <end position="108"/>
    </location>
</feature>
<keyword evidence="1" id="KW-0812">Transmembrane</keyword>
<keyword evidence="1" id="KW-0472">Membrane</keyword>
<dbReference type="EMBL" id="JAHRIN010059545">
    <property type="protein sequence ID" value="MEQ2212225.1"/>
    <property type="molecule type" value="Genomic_DNA"/>
</dbReference>
<keyword evidence="3" id="KW-1185">Reference proteome</keyword>
<accession>A0ABV0RW08</accession>
<sequence>MFQKLKLLHMMCIVYKIQTIFLIKLRIRLCIDFRRAYSQVSLHQKLHKDYFCRFSHRSRSISSLDHKILQLKDVNSISAEEDSVSVAVFVFFHMTTITSVCFITFPYLGLYFESLMSPICKIFNLAFI</sequence>
<reference evidence="2 3" key="1">
    <citation type="submission" date="2021-06" db="EMBL/GenBank/DDBJ databases">
        <authorList>
            <person name="Palmer J.M."/>
        </authorList>
    </citation>
    <scope>NUCLEOTIDE SEQUENCE [LARGE SCALE GENOMIC DNA]</scope>
    <source>
        <strain evidence="2 3">XC_2019</strain>
        <tissue evidence="2">Muscle</tissue>
    </source>
</reference>
<comment type="caution">
    <text evidence="2">The sequence shown here is derived from an EMBL/GenBank/DDBJ whole genome shotgun (WGS) entry which is preliminary data.</text>
</comment>
<organism evidence="2 3">
    <name type="scientific">Xenoophorus captivus</name>
    <dbReference type="NCBI Taxonomy" id="1517983"/>
    <lineage>
        <taxon>Eukaryota</taxon>
        <taxon>Metazoa</taxon>
        <taxon>Chordata</taxon>
        <taxon>Craniata</taxon>
        <taxon>Vertebrata</taxon>
        <taxon>Euteleostomi</taxon>
        <taxon>Actinopterygii</taxon>
        <taxon>Neopterygii</taxon>
        <taxon>Teleostei</taxon>
        <taxon>Neoteleostei</taxon>
        <taxon>Acanthomorphata</taxon>
        <taxon>Ovalentaria</taxon>
        <taxon>Atherinomorphae</taxon>
        <taxon>Cyprinodontiformes</taxon>
        <taxon>Goodeidae</taxon>
        <taxon>Xenoophorus</taxon>
    </lineage>
</organism>
<protein>
    <submittedName>
        <fullName evidence="2">Uncharacterized protein</fullName>
    </submittedName>
</protein>
<evidence type="ECO:0000313" key="2">
    <source>
        <dbReference type="EMBL" id="MEQ2212225.1"/>
    </source>
</evidence>